<evidence type="ECO:0000313" key="1">
    <source>
        <dbReference type="EMBL" id="TGY97925.1"/>
    </source>
</evidence>
<evidence type="ECO:0000313" key="2">
    <source>
        <dbReference type="Proteomes" id="UP000304953"/>
    </source>
</evidence>
<proteinExistence type="predicted"/>
<protein>
    <submittedName>
        <fullName evidence="1">Uncharacterized protein</fullName>
    </submittedName>
</protein>
<dbReference type="Proteomes" id="UP000304953">
    <property type="component" value="Unassembled WGS sequence"/>
</dbReference>
<gene>
    <name evidence="1" type="ORF">E5329_02030</name>
</gene>
<reference evidence="1" key="1">
    <citation type="submission" date="2019-04" db="EMBL/GenBank/DDBJ databases">
        <title>Microbes associate with the intestines of laboratory mice.</title>
        <authorList>
            <person name="Navarre W."/>
            <person name="Wong E."/>
            <person name="Huang K."/>
            <person name="Tropini C."/>
            <person name="Ng K."/>
            <person name="Yu B."/>
        </authorList>
    </citation>
    <scope>NUCLEOTIDE SEQUENCE</scope>
    <source>
        <strain evidence="1">NM01_1-7b</strain>
    </source>
</reference>
<keyword evidence="2" id="KW-1185">Reference proteome</keyword>
<dbReference type="EMBL" id="SRYA01000003">
    <property type="protein sequence ID" value="TGY97925.1"/>
    <property type="molecule type" value="Genomic_DNA"/>
</dbReference>
<sequence>MKKKLSIICSAITIFALFCGCQQKENTNGSNVKIYYAAIESGDYYEGWASQLQEQAASYGSAFETGYAENSVEAQNSQIKSAVADGYDVLLCGLVSPDTVTAVKAAAGGTPIVFINNAPDSSQLEKDRYIYVASDEFMAGQYQAEYILEQFRDRDEINVAILKGPKGASGTIGRTNGLKQTLKASGKKINYVFEDYAGWSSDTARELTSLFLKTGKPVDCVAANNDDMALGGLAAFEEAGADIDSVLFLGVDASAAGCQAIIDKKMDFTVYQPMSAQISAAVEAAEILASGQSISNIEGASEDGKYILIPFEKVDSQNVTQYQ</sequence>
<comment type="caution">
    <text evidence="1">The sequence shown here is derived from an EMBL/GenBank/DDBJ whole genome shotgun (WGS) entry which is preliminary data.</text>
</comment>
<organism evidence="1 2">
    <name type="scientific">Petralouisia muris</name>
    <dbReference type="NCBI Taxonomy" id="3032872"/>
    <lineage>
        <taxon>Bacteria</taxon>
        <taxon>Bacillati</taxon>
        <taxon>Bacillota</taxon>
        <taxon>Clostridia</taxon>
        <taxon>Lachnospirales</taxon>
        <taxon>Lachnospiraceae</taxon>
        <taxon>Petralouisia</taxon>
    </lineage>
</organism>
<name>A0AC61S1P2_9FIRM</name>
<accession>A0AC61S1P2</accession>